<gene>
    <name evidence="1" type="ORF">INF20_03615</name>
</gene>
<name>A0ABR9QWX1_9FIRM</name>
<organism evidence="1 2">
    <name type="scientific">Gallibacter intestinalis</name>
    <dbReference type="NCBI Taxonomy" id="2779356"/>
    <lineage>
        <taxon>Bacteria</taxon>
        <taxon>Bacillati</taxon>
        <taxon>Bacillota</taxon>
        <taxon>Clostridia</taxon>
        <taxon>Eubacteriales</taxon>
        <taxon>Eubacteriaceae</taxon>
        <taxon>Gallibacter</taxon>
    </lineage>
</organism>
<comment type="caution">
    <text evidence="1">The sequence shown here is derived from an EMBL/GenBank/DDBJ whole genome shotgun (WGS) entry which is preliminary data.</text>
</comment>
<accession>A0ABR9QWX1</accession>
<evidence type="ECO:0000313" key="2">
    <source>
        <dbReference type="Proteomes" id="UP001516588"/>
    </source>
</evidence>
<reference evidence="1 2" key="1">
    <citation type="submission" date="2020-10" db="EMBL/GenBank/DDBJ databases">
        <title>ChiBAC.</title>
        <authorList>
            <person name="Zenner C."/>
            <person name="Hitch T.C.A."/>
            <person name="Clavel T."/>
        </authorList>
    </citation>
    <scope>NUCLEOTIDE SEQUENCE [LARGE SCALE GENOMIC DNA]</scope>
    <source>
        <strain evidence="1 2">DSM 108706</strain>
    </source>
</reference>
<dbReference type="Proteomes" id="UP001516588">
    <property type="component" value="Unassembled WGS sequence"/>
</dbReference>
<dbReference type="RefSeq" id="WP_226385035.1">
    <property type="nucleotide sequence ID" value="NZ_JADCKA010000004.1"/>
</dbReference>
<keyword evidence="2" id="KW-1185">Reference proteome</keyword>
<protein>
    <submittedName>
        <fullName evidence="1">Uncharacterized protein</fullName>
    </submittedName>
</protein>
<sequence>MNKNIRKALLKALQEGMQYEDMTPSMQKEYDKVSLLADLMIAPIVECQLQAEYAHKMCDMLDKLGDDENLSQLTEEEELMRQQLVEFLNEEEKKPAVFSQEKQKIVKAAKMRAKTLAEELNGKYLERESFGSLTIEVYAVLFEIAGDAVHDFRFLVDNADEMEFYNRIESQEEDDCYISAAFTFKSNA</sequence>
<dbReference type="EMBL" id="JADCKA010000004">
    <property type="protein sequence ID" value="MBE5035368.1"/>
    <property type="molecule type" value="Genomic_DNA"/>
</dbReference>
<proteinExistence type="predicted"/>
<evidence type="ECO:0000313" key="1">
    <source>
        <dbReference type="EMBL" id="MBE5035368.1"/>
    </source>
</evidence>